<proteinExistence type="predicted"/>
<feature type="compositionally biased region" description="Polar residues" evidence="1">
    <location>
        <begin position="1"/>
        <end position="19"/>
    </location>
</feature>
<feature type="compositionally biased region" description="Low complexity" evidence="1">
    <location>
        <begin position="29"/>
        <end position="41"/>
    </location>
</feature>
<dbReference type="InterPro" id="IPR032004">
    <property type="entry name" value="DUF4790"/>
</dbReference>
<organism evidence="2 3">
    <name type="scientific">Leptidea sinapis</name>
    <dbReference type="NCBI Taxonomy" id="189913"/>
    <lineage>
        <taxon>Eukaryota</taxon>
        <taxon>Metazoa</taxon>
        <taxon>Ecdysozoa</taxon>
        <taxon>Arthropoda</taxon>
        <taxon>Hexapoda</taxon>
        <taxon>Insecta</taxon>
        <taxon>Pterygota</taxon>
        <taxon>Neoptera</taxon>
        <taxon>Endopterygota</taxon>
        <taxon>Lepidoptera</taxon>
        <taxon>Glossata</taxon>
        <taxon>Ditrysia</taxon>
        <taxon>Papilionoidea</taxon>
        <taxon>Pieridae</taxon>
        <taxon>Dismorphiinae</taxon>
        <taxon>Leptidea</taxon>
    </lineage>
</organism>
<protein>
    <submittedName>
        <fullName evidence="2">Uncharacterized protein</fullName>
    </submittedName>
</protein>
<reference evidence="2 3" key="1">
    <citation type="submission" date="2017-07" db="EMBL/GenBank/DDBJ databases">
        <authorList>
            <person name="Talla V."/>
            <person name="Backstrom N."/>
        </authorList>
    </citation>
    <scope>NUCLEOTIDE SEQUENCE [LARGE SCALE GENOMIC DNA]</scope>
</reference>
<feature type="region of interest" description="Disordered" evidence="1">
    <location>
        <begin position="26"/>
        <end position="57"/>
    </location>
</feature>
<evidence type="ECO:0000313" key="2">
    <source>
        <dbReference type="EMBL" id="VVD02505.1"/>
    </source>
</evidence>
<accession>A0A5E4QWC1</accession>
<feature type="region of interest" description="Disordered" evidence="1">
    <location>
        <begin position="1"/>
        <end position="20"/>
    </location>
</feature>
<dbReference type="AlphaFoldDB" id="A0A5E4QWC1"/>
<keyword evidence="3" id="KW-1185">Reference proteome</keyword>
<dbReference type="Pfam" id="PF16037">
    <property type="entry name" value="DUF4790"/>
    <property type="match status" value="1"/>
</dbReference>
<name>A0A5E4QWC1_9NEOP</name>
<dbReference type="EMBL" id="FZQP02006110">
    <property type="protein sequence ID" value="VVD02505.1"/>
    <property type="molecule type" value="Genomic_DNA"/>
</dbReference>
<evidence type="ECO:0000313" key="3">
    <source>
        <dbReference type="Proteomes" id="UP000324832"/>
    </source>
</evidence>
<sequence>MGASQSTRKLSVDNENAVQLSPEALNRIQAQLTANQQQEQSTPPPQPPTQYAPPPVYYDSQKRQDAAAEEAYWARRIENLKRAHEKINSGMQLEYEKTLKDANKLFDMVQADKIVLECYSANPNKSLLCSVIVNQFNDCNCSCFGKLLNGRLRVVCRHRYHWAKVAQHKQFLKELHSFERLQSNALDGVRVHREFSQGILSHKIPPRRYIQKLTPDPLNSHQRMRVEEIISGNAIFSK</sequence>
<dbReference type="Proteomes" id="UP000324832">
    <property type="component" value="Unassembled WGS sequence"/>
</dbReference>
<gene>
    <name evidence="2" type="ORF">LSINAPIS_LOCUS12710</name>
</gene>
<feature type="compositionally biased region" description="Pro residues" evidence="1">
    <location>
        <begin position="42"/>
        <end position="56"/>
    </location>
</feature>
<evidence type="ECO:0000256" key="1">
    <source>
        <dbReference type="SAM" id="MobiDB-lite"/>
    </source>
</evidence>